<name>Q4SEU6_TETNG</name>
<reference evidence="2" key="1">
    <citation type="journal article" date="2004" name="Nature">
        <title>Genome duplication in the teleost fish Tetraodon nigroviridis reveals the early vertebrate proto-karyotype.</title>
        <authorList>
            <person name="Jaillon O."/>
            <person name="Aury J.-M."/>
            <person name="Brunet F."/>
            <person name="Petit J.-L."/>
            <person name="Stange-Thomann N."/>
            <person name="Mauceli E."/>
            <person name="Bouneau L."/>
            <person name="Fischer C."/>
            <person name="Ozouf-Costaz C."/>
            <person name="Bernot A."/>
            <person name="Nicaud S."/>
            <person name="Jaffe D."/>
            <person name="Fisher S."/>
            <person name="Lutfalla G."/>
            <person name="Dossat C."/>
            <person name="Segurens B."/>
            <person name="Dasilva C."/>
            <person name="Salanoubat M."/>
            <person name="Levy M."/>
            <person name="Boudet N."/>
            <person name="Castellano S."/>
            <person name="Anthouard V."/>
            <person name="Jubin C."/>
            <person name="Castelli V."/>
            <person name="Katinka M."/>
            <person name="Vacherie B."/>
            <person name="Biemont C."/>
            <person name="Skalli Z."/>
            <person name="Cattolico L."/>
            <person name="Poulain J."/>
            <person name="De Berardinis V."/>
            <person name="Cruaud C."/>
            <person name="Duprat S."/>
            <person name="Brottier P."/>
            <person name="Coutanceau J.-P."/>
            <person name="Gouzy J."/>
            <person name="Parra G."/>
            <person name="Lardier G."/>
            <person name="Chapple C."/>
            <person name="McKernan K.J."/>
            <person name="McEwan P."/>
            <person name="Bosak S."/>
            <person name="Kellis M."/>
            <person name="Volff J.-N."/>
            <person name="Guigo R."/>
            <person name="Zody M.C."/>
            <person name="Mesirov J."/>
            <person name="Lindblad-Toh K."/>
            <person name="Birren B."/>
            <person name="Nusbaum C."/>
            <person name="Kahn D."/>
            <person name="Robinson-Rechavi M."/>
            <person name="Laudet V."/>
            <person name="Schachter V."/>
            <person name="Quetier F."/>
            <person name="Saurin W."/>
            <person name="Scarpelli C."/>
            <person name="Wincker P."/>
            <person name="Lander E.S."/>
            <person name="Weissenbach J."/>
            <person name="Roest Crollius H."/>
        </authorList>
    </citation>
    <scope>NUCLEOTIDE SEQUENCE [LARGE SCALE GENOMIC DNA]</scope>
</reference>
<dbReference type="EMBL" id="CAAE01014611">
    <property type="protein sequence ID" value="CAG00836.1"/>
    <property type="molecule type" value="Genomic_DNA"/>
</dbReference>
<dbReference type="InterPro" id="IPR019464">
    <property type="entry name" value="ELL_N"/>
</dbReference>
<dbReference type="Pfam" id="PF10390">
    <property type="entry name" value="ELL"/>
    <property type="match status" value="1"/>
</dbReference>
<evidence type="ECO:0000313" key="2">
    <source>
        <dbReference type="EMBL" id="CAG00836.1"/>
    </source>
</evidence>
<dbReference type="OrthoDB" id="6284217at2759"/>
<proteinExistence type="predicted"/>
<organism evidence="2">
    <name type="scientific">Tetraodon nigroviridis</name>
    <name type="common">Spotted green pufferfish</name>
    <name type="synonym">Chelonodon nigroviridis</name>
    <dbReference type="NCBI Taxonomy" id="99883"/>
    <lineage>
        <taxon>Eukaryota</taxon>
        <taxon>Metazoa</taxon>
        <taxon>Chordata</taxon>
        <taxon>Craniata</taxon>
        <taxon>Vertebrata</taxon>
        <taxon>Euteleostomi</taxon>
        <taxon>Actinopterygii</taxon>
        <taxon>Neopterygii</taxon>
        <taxon>Teleostei</taxon>
        <taxon>Neoteleostei</taxon>
        <taxon>Acanthomorphata</taxon>
        <taxon>Eupercaria</taxon>
        <taxon>Tetraodontiformes</taxon>
        <taxon>Tetradontoidea</taxon>
        <taxon>Tetraodontidae</taxon>
        <taxon>Tetraodon</taxon>
    </lineage>
</organism>
<dbReference type="GO" id="GO:0006368">
    <property type="term" value="P:transcription elongation by RNA polymerase II"/>
    <property type="evidence" value="ECO:0007669"/>
    <property type="project" value="InterPro"/>
</dbReference>
<sequence>MASLGQQRRYGLSCGKNHGGPGNRTLFHVKLTDTALRALEAHRNLKVPFAPACGSGQSCLVKVD</sequence>
<protein>
    <submittedName>
        <fullName evidence="2">(spotted green pufferfish) hypothetical protein</fullName>
    </submittedName>
</protein>
<accession>Q4SEU6</accession>
<feature type="domain" description="RNA polymerase II elongation factor ELL N-terminal" evidence="1">
    <location>
        <begin position="6"/>
        <end position="46"/>
    </location>
</feature>
<evidence type="ECO:0000259" key="1">
    <source>
        <dbReference type="Pfam" id="PF10390"/>
    </source>
</evidence>
<dbReference type="GO" id="GO:0008023">
    <property type="term" value="C:transcription elongation factor complex"/>
    <property type="evidence" value="ECO:0007669"/>
    <property type="project" value="InterPro"/>
</dbReference>
<gene>
    <name evidence="2" type="ORF">GSTENG00019379001</name>
</gene>
<reference evidence="2" key="2">
    <citation type="submission" date="2004-02" db="EMBL/GenBank/DDBJ databases">
        <authorList>
            <consortium name="Genoscope"/>
            <consortium name="Whitehead Institute Centre for Genome Research"/>
        </authorList>
    </citation>
    <scope>NUCLEOTIDE SEQUENCE</scope>
</reference>
<comment type="caution">
    <text evidence="2">The sequence shown here is derived from an EMBL/GenBank/DDBJ whole genome shotgun (WGS) entry which is preliminary data.</text>
</comment>
<dbReference type="AlphaFoldDB" id="Q4SEU6"/>
<dbReference type="KEGG" id="tng:GSTEN00019379G001"/>